<evidence type="ECO:0000313" key="6">
    <source>
        <dbReference type="Proteomes" id="UP000663832"/>
    </source>
</evidence>
<evidence type="ECO:0000256" key="1">
    <source>
        <dbReference type="ARBA" id="ARBA00022723"/>
    </source>
</evidence>
<evidence type="ECO:0000256" key="2">
    <source>
        <dbReference type="ARBA" id="ARBA00022737"/>
    </source>
</evidence>
<dbReference type="GO" id="GO:0005509">
    <property type="term" value="F:calcium ion binding"/>
    <property type="evidence" value="ECO:0007669"/>
    <property type="project" value="InterPro"/>
</dbReference>
<dbReference type="InterPro" id="IPR011992">
    <property type="entry name" value="EF-hand-dom_pair"/>
</dbReference>
<gene>
    <name evidence="4" type="ORF">BJG266_LOCUS18731</name>
    <name evidence="5" type="ORF">QVE165_LOCUS33584</name>
</gene>
<keyword evidence="1" id="KW-0479">Metal-binding</keyword>
<comment type="caution">
    <text evidence="4">The sequence shown here is derived from an EMBL/GenBank/DDBJ whole genome shotgun (WGS) entry which is preliminary data.</text>
</comment>
<dbReference type="Gene3D" id="1.10.238.10">
    <property type="entry name" value="EF-hand"/>
    <property type="match status" value="1"/>
</dbReference>
<evidence type="ECO:0000313" key="7">
    <source>
        <dbReference type="Proteomes" id="UP000663877"/>
    </source>
</evidence>
<dbReference type="EMBL" id="CAJNOM010000309">
    <property type="protein sequence ID" value="CAF1343692.1"/>
    <property type="molecule type" value="Genomic_DNA"/>
</dbReference>
<accession>A0A814KL92</accession>
<evidence type="ECO:0000313" key="4">
    <source>
        <dbReference type="EMBL" id="CAF1053133.1"/>
    </source>
</evidence>
<dbReference type="InterPro" id="IPR002048">
    <property type="entry name" value="EF_hand_dom"/>
</dbReference>
<dbReference type="InterPro" id="IPR028846">
    <property type="entry name" value="Recoverin"/>
</dbReference>
<feature type="domain" description="EF-hand" evidence="3">
    <location>
        <begin position="81"/>
        <end position="116"/>
    </location>
</feature>
<dbReference type="Pfam" id="PF13833">
    <property type="entry name" value="EF-hand_8"/>
    <property type="match status" value="1"/>
</dbReference>
<evidence type="ECO:0000259" key="3">
    <source>
        <dbReference type="PROSITE" id="PS50222"/>
    </source>
</evidence>
<dbReference type="PANTHER" id="PTHR23055">
    <property type="entry name" value="CALCIUM BINDING PROTEINS"/>
    <property type="match status" value="1"/>
</dbReference>
<dbReference type="Proteomes" id="UP000663832">
    <property type="component" value="Unassembled WGS sequence"/>
</dbReference>
<dbReference type="OrthoDB" id="9980590at2759"/>
<keyword evidence="2" id="KW-0677">Repeat</keyword>
<sequence length="211" mass="24366">MGKNHSKAKFTQWDLDRFSNITKIPRDKVDKLYQEFITSTGKDNRMDKKDFRRFYKEMFLSRQVHAEGTGPSAPIMWSDHDLDKFANHVFKAFDREGSGKLSFEDFVNAYLLLDNGSSASTTDTSSRDRFNYIMDNNNPTPGYVSREQGEELFNCLSQINADDTQIPANNTAWEHHWSQIDDGSGQVTQEKFVEYVTNSNDYKPNFRPTTA</sequence>
<dbReference type="AlphaFoldDB" id="A0A814KL92"/>
<dbReference type="EMBL" id="CAJNOI010000097">
    <property type="protein sequence ID" value="CAF1053133.1"/>
    <property type="molecule type" value="Genomic_DNA"/>
</dbReference>
<keyword evidence="6" id="KW-1185">Reference proteome</keyword>
<dbReference type="Proteomes" id="UP000663877">
    <property type="component" value="Unassembled WGS sequence"/>
</dbReference>
<dbReference type="SUPFAM" id="SSF47473">
    <property type="entry name" value="EF-hand"/>
    <property type="match status" value="1"/>
</dbReference>
<organism evidence="4 7">
    <name type="scientific">Adineta steineri</name>
    <dbReference type="NCBI Taxonomy" id="433720"/>
    <lineage>
        <taxon>Eukaryota</taxon>
        <taxon>Metazoa</taxon>
        <taxon>Spiralia</taxon>
        <taxon>Gnathifera</taxon>
        <taxon>Rotifera</taxon>
        <taxon>Eurotatoria</taxon>
        <taxon>Bdelloidea</taxon>
        <taxon>Adinetida</taxon>
        <taxon>Adinetidae</taxon>
        <taxon>Adineta</taxon>
    </lineage>
</organism>
<evidence type="ECO:0000313" key="5">
    <source>
        <dbReference type="EMBL" id="CAF1343692.1"/>
    </source>
</evidence>
<proteinExistence type="predicted"/>
<reference evidence="4" key="1">
    <citation type="submission" date="2021-02" db="EMBL/GenBank/DDBJ databases">
        <authorList>
            <person name="Nowell W R."/>
        </authorList>
    </citation>
    <scope>NUCLEOTIDE SEQUENCE</scope>
</reference>
<name>A0A814KL92_9BILA</name>
<dbReference type="PROSITE" id="PS50222">
    <property type="entry name" value="EF_HAND_2"/>
    <property type="match status" value="1"/>
</dbReference>
<protein>
    <recommendedName>
        <fullName evidence="3">EF-hand domain-containing protein</fullName>
    </recommendedName>
</protein>